<evidence type="ECO:0000256" key="2">
    <source>
        <dbReference type="SAM" id="SignalP"/>
    </source>
</evidence>
<feature type="chain" id="PRO_5030556986" description="ATP-dependent RNA helicase" evidence="2">
    <location>
        <begin position="25"/>
        <end position="313"/>
    </location>
</feature>
<proteinExistence type="predicted"/>
<dbReference type="Pfam" id="PF11776">
    <property type="entry name" value="RcnB"/>
    <property type="match status" value="1"/>
</dbReference>
<sequence length="313" mass="36422">MLRKWMLTGLMGATLLSGVAPAYAQRNDNGGGPRGERGAGNPGNRGGDMRGAQGSTRWQGSSDRGGDRGGRPQMAAPAQRWQGGPERVSRPDQRPDQRPDRPNGNWQRPGNPGPGNPGAGMQPVARPDRPDGRGGDRRPDARPDARPDWNRQVWDRDRNGRDWNDRNRDGRPDDRRWSDNDRRGDRPGYPGNWNNGGRRYDDRTRWADQRRWDNGWRQDRRYDWYGYRSRYGDRYRMGRYYAPSGWNYGYRSFSIGVFLSGALYGRNYWLNDPYYYRLPPAYGTMRWIRYYDDALLVDVRDGYVVDVIRNFFW</sequence>
<dbReference type="EMBL" id="JACIEU010000005">
    <property type="protein sequence ID" value="MBB4147728.1"/>
    <property type="molecule type" value="Genomic_DNA"/>
</dbReference>
<evidence type="ECO:0008006" key="5">
    <source>
        <dbReference type="Google" id="ProtNLM"/>
    </source>
</evidence>
<dbReference type="InterPro" id="IPR024572">
    <property type="entry name" value="RcnB"/>
</dbReference>
<keyword evidence="2" id="KW-0732">Signal</keyword>
<name>A0A7W6LQH4_9SPHN</name>
<dbReference type="RefSeq" id="WP_246428164.1">
    <property type="nucleotide sequence ID" value="NZ_JACIEU010000005.1"/>
</dbReference>
<evidence type="ECO:0000313" key="4">
    <source>
        <dbReference type="Proteomes" id="UP000590524"/>
    </source>
</evidence>
<feature type="compositionally biased region" description="Basic and acidic residues" evidence="1">
    <location>
        <begin position="87"/>
        <end position="101"/>
    </location>
</feature>
<dbReference type="AlphaFoldDB" id="A0A7W6LQH4"/>
<reference evidence="3 4" key="1">
    <citation type="submission" date="2020-08" db="EMBL/GenBank/DDBJ databases">
        <title>Genomic Encyclopedia of Type Strains, Phase IV (KMG-IV): sequencing the most valuable type-strain genomes for metagenomic binning, comparative biology and taxonomic classification.</title>
        <authorList>
            <person name="Goeker M."/>
        </authorList>
    </citation>
    <scope>NUCLEOTIDE SEQUENCE [LARGE SCALE GENOMIC DNA]</scope>
    <source>
        <strain evidence="3 4">DSM 19371</strain>
    </source>
</reference>
<feature type="compositionally biased region" description="Gly residues" evidence="1">
    <location>
        <begin position="29"/>
        <end position="46"/>
    </location>
</feature>
<feature type="signal peptide" evidence="2">
    <location>
        <begin position="1"/>
        <end position="24"/>
    </location>
</feature>
<dbReference type="Gene3D" id="3.10.450.160">
    <property type="entry name" value="inner membrane protein cigr"/>
    <property type="match status" value="1"/>
</dbReference>
<protein>
    <recommendedName>
        <fullName evidence="5">ATP-dependent RNA helicase</fullName>
    </recommendedName>
</protein>
<keyword evidence="4" id="KW-1185">Reference proteome</keyword>
<evidence type="ECO:0000313" key="3">
    <source>
        <dbReference type="EMBL" id="MBB4147728.1"/>
    </source>
</evidence>
<organism evidence="3 4">
    <name type="scientific">Sphingobium scionense</name>
    <dbReference type="NCBI Taxonomy" id="1404341"/>
    <lineage>
        <taxon>Bacteria</taxon>
        <taxon>Pseudomonadati</taxon>
        <taxon>Pseudomonadota</taxon>
        <taxon>Alphaproteobacteria</taxon>
        <taxon>Sphingomonadales</taxon>
        <taxon>Sphingomonadaceae</taxon>
        <taxon>Sphingobium</taxon>
    </lineage>
</organism>
<accession>A0A7W6LQH4</accession>
<evidence type="ECO:0000256" key="1">
    <source>
        <dbReference type="SAM" id="MobiDB-lite"/>
    </source>
</evidence>
<comment type="caution">
    <text evidence="3">The sequence shown here is derived from an EMBL/GenBank/DDBJ whole genome shotgun (WGS) entry which is preliminary data.</text>
</comment>
<feature type="compositionally biased region" description="Basic and acidic residues" evidence="1">
    <location>
        <begin position="126"/>
        <end position="186"/>
    </location>
</feature>
<feature type="region of interest" description="Disordered" evidence="1">
    <location>
        <begin position="23"/>
        <end position="196"/>
    </location>
</feature>
<dbReference type="Proteomes" id="UP000590524">
    <property type="component" value="Unassembled WGS sequence"/>
</dbReference>
<gene>
    <name evidence="3" type="ORF">GGQ90_001503</name>
</gene>